<organism evidence="1">
    <name type="scientific">Siphoviridae sp. ctsxw88</name>
    <dbReference type="NCBI Taxonomy" id="2825701"/>
    <lineage>
        <taxon>Viruses</taxon>
        <taxon>Duplodnaviria</taxon>
        <taxon>Heunggongvirae</taxon>
        <taxon>Uroviricota</taxon>
        <taxon>Caudoviricetes</taxon>
    </lineage>
</organism>
<reference evidence="1" key="1">
    <citation type="journal article" date="2021" name="Proc. Natl. Acad. Sci. U.S.A.">
        <title>A Catalog of Tens of Thousands of Viruses from Human Metagenomes Reveals Hidden Associations with Chronic Diseases.</title>
        <authorList>
            <person name="Tisza M.J."/>
            <person name="Buck C.B."/>
        </authorList>
    </citation>
    <scope>NUCLEOTIDE SEQUENCE</scope>
    <source>
        <strain evidence="1">Ctsxw88</strain>
    </source>
</reference>
<name>A0A8S5PI39_9CAUD</name>
<dbReference type="EMBL" id="BK015425">
    <property type="protein sequence ID" value="DAE06049.1"/>
    <property type="molecule type" value="Genomic_DNA"/>
</dbReference>
<accession>A0A8S5PI39</accession>
<evidence type="ECO:0000313" key="1">
    <source>
        <dbReference type="EMBL" id="DAE06049.1"/>
    </source>
</evidence>
<sequence length="30" mass="3572">MELSEHEQNEEMERRGCLDFFGEGLDKVNE</sequence>
<proteinExistence type="predicted"/>
<protein>
    <submittedName>
        <fullName evidence="1">Uncharacterized protein</fullName>
    </submittedName>
</protein>